<dbReference type="InterPro" id="IPR007861">
    <property type="entry name" value="DNA_mismatch_repair_MutS_clamp"/>
</dbReference>
<keyword evidence="5" id="KW-0227">DNA damage</keyword>
<dbReference type="AlphaFoldDB" id="N1W7R7"/>
<dbReference type="Pfam" id="PF05190">
    <property type="entry name" value="MutS_IV"/>
    <property type="match status" value="1"/>
</dbReference>
<dbReference type="Pfam" id="PF00488">
    <property type="entry name" value="MutS_V"/>
    <property type="match status" value="1"/>
</dbReference>
<feature type="domain" description="DNA mismatch repair proteins mutS family" evidence="6">
    <location>
        <begin position="332"/>
        <end position="348"/>
    </location>
</feature>
<dbReference type="SMART" id="SM00534">
    <property type="entry name" value="MUTSac"/>
    <property type="match status" value="1"/>
</dbReference>
<dbReference type="InterPro" id="IPR036187">
    <property type="entry name" value="DNA_mismatch_repair_MutS_sf"/>
</dbReference>
<organism evidence="7 8">
    <name type="scientific">Leptospira vanthielii serovar Holland str. Waz Holland = ATCC 700522</name>
    <dbReference type="NCBI Taxonomy" id="1218591"/>
    <lineage>
        <taxon>Bacteria</taxon>
        <taxon>Pseudomonadati</taxon>
        <taxon>Spirochaetota</taxon>
        <taxon>Spirochaetia</taxon>
        <taxon>Leptospirales</taxon>
        <taxon>Leptospiraceae</taxon>
        <taxon>Leptospira</taxon>
    </lineage>
</organism>
<dbReference type="SUPFAM" id="SSF48334">
    <property type="entry name" value="DNA repair protein MutS, domain III"/>
    <property type="match status" value="1"/>
</dbReference>
<dbReference type="STRING" id="1218591.LEP1GSC199_4175"/>
<dbReference type="InterPro" id="IPR027417">
    <property type="entry name" value="P-loop_NTPase"/>
</dbReference>
<dbReference type="NCBIfam" id="NF003810">
    <property type="entry name" value="PRK05399.1"/>
    <property type="match status" value="1"/>
</dbReference>
<accession>N1W7R7</accession>
<dbReference type="GO" id="GO:0140664">
    <property type="term" value="F:ATP-dependent DNA damage sensor activity"/>
    <property type="evidence" value="ECO:0007669"/>
    <property type="project" value="InterPro"/>
</dbReference>
<protein>
    <submittedName>
        <fullName evidence="7">MutS domain V protein</fullName>
    </submittedName>
</protein>
<evidence type="ECO:0000259" key="6">
    <source>
        <dbReference type="PROSITE" id="PS00486"/>
    </source>
</evidence>
<dbReference type="PANTHER" id="PTHR11361:SF34">
    <property type="entry name" value="DNA MISMATCH REPAIR PROTEIN MSH1, MITOCHONDRIAL"/>
    <property type="match status" value="1"/>
</dbReference>
<sequence>MGKALPRDFRGIDKSLESTSNVKTILDGIGYDFSKLPKELTNLSQLFFDTLYEGELPVFLGNSPFLKARFNKEYDDAILAREKGKDWILELEEKEKKTSGISSLKIRYNKILGYFIEISKAQAKEVPAHFLKKQTLVTGERFTSLQLEELERAILQADEIIERIEKEKFEELVAHCISLYEEFLTLSNEVASLDYHLSLTEIKEEYQWARPEIRSDGILEFSESRHPVVETFLPIGERFVPNSLELNPKDNAIAVLTGPNMAGKSTFMRQIAINQILFQMGSYVPAKKASLSVVDRIFTRIGSGDNLTKGESTFFVEMRETATILNQFSENSLILFDEVGRGTSTYDGLSIAWAILEFLTVKFPKPKTIFATHYHELTELEKGNGIFNLYLDTFEKEGEILFLKKVKRGKSKQSFGIYVAKLAGIPETVSDRAKEILVGLESKKREIKIKNEEPSLFAGLMDNHTSNLSPNEEKVLKRLRQIDPNQIPPLEALSILDELKRILK</sequence>
<dbReference type="EMBL" id="AOGY02000056">
    <property type="protein sequence ID" value="EMY69287.1"/>
    <property type="molecule type" value="Genomic_DNA"/>
</dbReference>
<dbReference type="SUPFAM" id="SSF52540">
    <property type="entry name" value="P-loop containing nucleoside triphosphate hydrolases"/>
    <property type="match status" value="1"/>
</dbReference>
<keyword evidence="4" id="KW-0238">DNA-binding</keyword>
<dbReference type="Gene3D" id="1.10.1420.10">
    <property type="match status" value="1"/>
</dbReference>
<reference evidence="7 8" key="1">
    <citation type="submission" date="2013-03" db="EMBL/GenBank/DDBJ databases">
        <authorList>
            <person name="Harkins D.M."/>
            <person name="Durkin A.S."/>
            <person name="Brinkac L.M."/>
            <person name="Haft D.H."/>
            <person name="Selengut J.D."/>
            <person name="Sanka R."/>
            <person name="DePew J."/>
            <person name="Purushe J."/>
            <person name="Galloway R.L."/>
            <person name="Vinetz J.M."/>
            <person name="Sutton G.G."/>
            <person name="Nierman W.C."/>
            <person name="Fouts D.E."/>
        </authorList>
    </citation>
    <scope>NUCLEOTIDE SEQUENCE [LARGE SCALE GENOMIC DNA]</scope>
    <source>
        <strain evidence="7 8">Waz Holland</strain>
    </source>
</reference>
<dbReference type="InterPro" id="IPR000432">
    <property type="entry name" value="DNA_mismatch_repair_MutS_C"/>
</dbReference>
<keyword evidence="2" id="KW-0547">Nucleotide-binding</keyword>
<evidence type="ECO:0000313" key="7">
    <source>
        <dbReference type="EMBL" id="EMY69287.1"/>
    </source>
</evidence>
<dbReference type="PANTHER" id="PTHR11361">
    <property type="entry name" value="DNA MISMATCH REPAIR PROTEIN MUTS FAMILY MEMBER"/>
    <property type="match status" value="1"/>
</dbReference>
<dbReference type="Gene3D" id="3.40.50.300">
    <property type="entry name" value="P-loop containing nucleotide triphosphate hydrolases"/>
    <property type="match status" value="1"/>
</dbReference>
<dbReference type="InterPro" id="IPR045076">
    <property type="entry name" value="MutS"/>
</dbReference>
<evidence type="ECO:0000256" key="5">
    <source>
        <dbReference type="ARBA" id="ARBA00023204"/>
    </source>
</evidence>
<keyword evidence="5" id="KW-0234">DNA repair</keyword>
<keyword evidence="3" id="KW-0067">ATP-binding</keyword>
<dbReference type="Proteomes" id="UP000012227">
    <property type="component" value="Unassembled WGS sequence"/>
</dbReference>
<dbReference type="PROSITE" id="PS00486">
    <property type="entry name" value="DNA_MISMATCH_REPAIR_2"/>
    <property type="match status" value="1"/>
</dbReference>
<evidence type="ECO:0000256" key="1">
    <source>
        <dbReference type="ARBA" id="ARBA00006271"/>
    </source>
</evidence>
<comment type="similarity">
    <text evidence="1">Belongs to the DNA mismatch repair MutS family.</text>
</comment>
<comment type="caution">
    <text evidence="7">The sequence shown here is derived from an EMBL/GenBank/DDBJ whole genome shotgun (WGS) entry which is preliminary data.</text>
</comment>
<gene>
    <name evidence="7" type="ORF">LEP1GSC199_4175</name>
</gene>
<dbReference type="GO" id="GO:0006298">
    <property type="term" value="P:mismatch repair"/>
    <property type="evidence" value="ECO:0007669"/>
    <property type="project" value="InterPro"/>
</dbReference>
<evidence type="ECO:0000313" key="8">
    <source>
        <dbReference type="Proteomes" id="UP000012227"/>
    </source>
</evidence>
<dbReference type="GO" id="GO:0005829">
    <property type="term" value="C:cytosol"/>
    <property type="evidence" value="ECO:0007669"/>
    <property type="project" value="TreeGrafter"/>
</dbReference>
<evidence type="ECO:0000256" key="2">
    <source>
        <dbReference type="ARBA" id="ARBA00022741"/>
    </source>
</evidence>
<evidence type="ECO:0000256" key="4">
    <source>
        <dbReference type="ARBA" id="ARBA00023125"/>
    </source>
</evidence>
<dbReference type="GO" id="GO:0030983">
    <property type="term" value="F:mismatched DNA binding"/>
    <property type="evidence" value="ECO:0007669"/>
    <property type="project" value="InterPro"/>
</dbReference>
<dbReference type="SMART" id="SM00533">
    <property type="entry name" value="MUTSd"/>
    <property type="match status" value="1"/>
</dbReference>
<dbReference type="GO" id="GO:0005524">
    <property type="term" value="F:ATP binding"/>
    <property type="evidence" value="ECO:0007669"/>
    <property type="project" value="UniProtKB-KW"/>
</dbReference>
<dbReference type="InterPro" id="IPR007696">
    <property type="entry name" value="DNA_mismatch_repair_MutS_core"/>
</dbReference>
<evidence type="ECO:0000256" key="3">
    <source>
        <dbReference type="ARBA" id="ARBA00022840"/>
    </source>
</evidence>
<proteinExistence type="inferred from homology"/>
<name>N1W7R7_9LEPT</name>